<gene>
    <name evidence="1" type="ORF">PODLI_1B037637</name>
</gene>
<reference evidence="1" key="1">
    <citation type="submission" date="2022-12" db="EMBL/GenBank/DDBJ databases">
        <authorList>
            <person name="Alioto T."/>
            <person name="Alioto T."/>
            <person name="Gomez Garrido J."/>
        </authorList>
    </citation>
    <scope>NUCLEOTIDE SEQUENCE</scope>
</reference>
<feature type="non-terminal residue" evidence="1">
    <location>
        <position position="109"/>
    </location>
</feature>
<name>A0AA35PQC0_9SAUR</name>
<proteinExistence type="predicted"/>
<organism evidence="1 2">
    <name type="scientific">Podarcis lilfordi</name>
    <name type="common">Lilford's wall lizard</name>
    <dbReference type="NCBI Taxonomy" id="74358"/>
    <lineage>
        <taxon>Eukaryota</taxon>
        <taxon>Metazoa</taxon>
        <taxon>Chordata</taxon>
        <taxon>Craniata</taxon>
        <taxon>Vertebrata</taxon>
        <taxon>Euteleostomi</taxon>
        <taxon>Lepidosauria</taxon>
        <taxon>Squamata</taxon>
        <taxon>Bifurcata</taxon>
        <taxon>Unidentata</taxon>
        <taxon>Episquamata</taxon>
        <taxon>Laterata</taxon>
        <taxon>Lacertibaenia</taxon>
        <taxon>Lacertidae</taxon>
        <taxon>Podarcis</taxon>
    </lineage>
</organism>
<dbReference type="InterPro" id="IPR036691">
    <property type="entry name" value="Endo/exonu/phosph_ase_sf"/>
</dbReference>
<dbReference type="AlphaFoldDB" id="A0AA35PQC0"/>
<accession>A0AA35PQC0</accession>
<feature type="non-terminal residue" evidence="1">
    <location>
        <position position="1"/>
    </location>
</feature>
<dbReference type="EMBL" id="OX395140">
    <property type="protein sequence ID" value="CAI5793988.1"/>
    <property type="molecule type" value="Genomic_DNA"/>
</dbReference>
<dbReference type="Proteomes" id="UP001178461">
    <property type="component" value="Chromosome Z"/>
</dbReference>
<evidence type="ECO:0000313" key="1">
    <source>
        <dbReference type="EMBL" id="CAI5793988.1"/>
    </source>
</evidence>
<sequence>LETRPDYGWNIVSEELYLIRSKSPNIPLIVMGDTNARIGSDNIALYKRYVSNLAEDAPLPLRIGRNSKDIIINKAGGKLLQLVLEFNLSFLNGSMWSDIPGNFTFSSKR</sequence>
<keyword evidence="2" id="KW-1185">Reference proteome</keyword>
<evidence type="ECO:0008006" key="3">
    <source>
        <dbReference type="Google" id="ProtNLM"/>
    </source>
</evidence>
<protein>
    <recommendedName>
        <fullName evidence="3">Endonuclease/exonuclease/phosphatase domain-containing protein</fullName>
    </recommendedName>
</protein>
<evidence type="ECO:0000313" key="2">
    <source>
        <dbReference type="Proteomes" id="UP001178461"/>
    </source>
</evidence>
<dbReference type="Gene3D" id="3.60.10.10">
    <property type="entry name" value="Endonuclease/exonuclease/phosphatase"/>
    <property type="match status" value="1"/>
</dbReference>